<dbReference type="Gene3D" id="1.10.405.20">
    <property type="match status" value="1"/>
</dbReference>
<dbReference type="PANTHER" id="PTHR10742:SF410">
    <property type="entry name" value="LYSINE-SPECIFIC HISTONE DEMETHYLASE 2"/>
    <property type="match status" value="1"/>
</dbReference>
<dbReference type="GO" id="GO:0016491">
    <property type="term" value="F:oxidoreductase activity"/>
    <property type="evidence" value="ECO:0007669"/>
    <property type="project" value="InterPro"/>
</dbReference>
<keyword evidence="1" id="KW-0732">Signal</keyword>
<keyword evidence="4" id="KW-1185">Reference proteome</keyword>
<dbReference type="AlphaFoldDB" id="A0A137PFY2"/>
<dbReference type="InterPro" id="IPR002937">
    <property type="entry name" value="Amino_oxidase"/>
</dbReference>
<gene>
    <name evidence="3" type="ORF">CONCODRAFT_3119</name>
</gene>
<dbReference type="EMBL" id="KQ964430">
    <property type="protein sequence ID" value="KXN73880.1"/>
    <property type="molecule type" value="Genomic_DNA"/>
</dbReference>
<dbReference type="PRINTS" id="PR00419">
    <property type="entry name" value="ADXRDTASE"/>
</dbReference>
<dbReference type="OrthoDB" id="5046242at2759"/>
<dbReference type="PANTHER" id="PTHR10742">
    <property type="entry name" value="FLAVIN MONOAMINE OXIDASE"/>
    <property type="match status" value="1"/>
</dbReference>
<dbReference type="Pfam" id="PF01593">
    <property type="entry name" value="Amino_oxidase"/>
    <property type="match status" value="1"/>
</dbReference>
<evidence type="ECO:0000313" key="4">
    <source>
        <dbReference type="Proteomes" id="UP000070444"/>
    </source>
</evidence>
<evidence type="ECO:0000259" key="2">
    <source>
        <dbReference type="Pfam" id="PF01593"/>
    </source>
</evidence>
<dbReference type="Gene3D" id="3.50.50.60">
    <property type="entry name" value="FAD/NAD(P)-binding domain"/>
    <property type="match status" value="1"/>
</dbReference>
<evidence type="ECO:0000256" key="1">
    <source>
        <dbReference type="SAM" id="SignalP"/>
    </source>
</evidence>
<dbReference type="SUPFAM" id="SSF51905">
    <property type="entry name" value="FAD/NAD(P)-binding domain"/>
    <property type="match status" value="1"/>
</dbReference>
<dbReference type="Gene3D" id="3.30.70.1990">
    <property type="match status" value="1"/>
</dbReference>
<dbReference type="Proteomes" id="UP000070444">
    <property type="component" value="Unassembled WGS sequence"/>
</dbReference>
<feature type="chain" id="PRO_5007294757" evidence="1">
    <location>
        <begin position="18"/>
        <end position="471"/>
    </location>
</feature>
<dbReference type="STRING" id="796925.A0A137PFY2"/>
<dbReference type="InterPro" id="IPR050281">
    <property type="entry name" value="Flavin_monoamine_oxidase"/>
</dbReference>
<protein>
    <submittedName>
        <fullName evidence="3">FAD/NAD(P)-binding domain-containing protein</fullName>
    </submittedName>
</protein>
<evidence type="ECO:0000313" key="3">
    <source>
        <dbReference type="EMBL" id="KXN73880.1"/>
    </source>
</evidence>
<name>A0A137PFY2_CONC2</name>
<accession>A0A137PFY2</accession>
<dbReference type="InterPro" id="IPR036188">
    <property type="entry name" value="FAD/NAD-bd_sf"/>
</dbReference>
<reference evidence="3 4" key="1">
    <citation type="journal article" date="2015" name="Genome Biol. Evol.">
        <title>Phylogenomic analyses indicate that early fungi evolved digesting cell walls of algal ancestors of land plants.</title>
        <authorList>
            <person name="Chang Y."/>
            <person name="Wang S."/>
            <person name="Sekimoto S."/>
            <person name="Aerts A.L."/>
            <person name="Choi C."/>
            <person name="Clum A."/>
            <person name="LaButti K.M."/>
            <person name="Lindquist E.A."/>
            <person name="Yee Ngan C."/>
            <person name="Ohm R.A."/>
            <person name="Salamov A.A."/>
            <person name="Grigoriev I.V."/>
            <person name="Spatafora J.W."/>
            <person name="Berbee M.L."/>
        </authorList>
    </citation>
    <scope>NUCLEOTIDE SEQUENCE [LARGE SCALE GENOMIC DNA]</scope>
    <source>
        <strain evidence="3 4">NRRL 28638</strain>
    </source>
</reference>
<organism evidence="3 4">
    <name type="scientific">Conidiobolus coronatus (strain ATCC 28846 / CBS 209.66 / NRRL 28638)</name>
    <name type="common">Delacroixia coronata</name>
    <dbReference type="NCBI Taxonomy" id="796925"/>
    <lineage>
        <taxon>Eukaryota</taxon>
        <taxon>Fungi</taxon>
        <taxon>Fungi incertae sedis</taxon>
        <taxon>Zoopagomycota</taxon>
        <taxon>Entomophthoromycotina</taxon>
        <taxon>Entomophthoromycetes</taxon>
        <taxon>Entomophthorales</taxon>
        <taxon>Ancylistaceae</taxon>
        <taxon>Conidiobolus</taxon>
    </lineage>
</organism>
<proteinExistence type="predicted"/>
<feature type="signal peptide" evidence="1">
    <location>
        <begin position="1"/>
        <end position="17"/>
    </location>
</feature>
<sequence>MNFIIVALLSLISAKDARVKPASNLGYADIASEALANGLEAAFNSQADANSSIPVCIVGAGLSGLRVADNLKDKGYKVKLFEKTDRVGGKVNTFRKDGRVYNMGAAILSDYHVKTFEIIKKAGISWEGMEVQHNGGYDFNTGTIVAFPYLDKDPETLAAFESYRKIRPRLNVDPGYLSASPELFVTTAEWLKSNDLLGLGKFATIFLTAEGYGSLETTPALYFIQLMDIIQDIRKPLYQIPSGIDAIPKYMANGKDIILNSQIAEIDRYKTFSTINYVENNAKNTQFCSSVVLAFPPHTKSVNKLVPNLSENEKQVLNNVKTTKYGSIASAVTDIPFTALSATLPPKNPPYLGDGIPMIFFNQTNGAFVSYHWIEGDYDNAPTQEDANTFESKLKSVFPKLRPGPGSQSVLHTKSWEYFPHVTVESLKSGFYEKFDSIQGEQNLYYATPLISFELMENTLNSADYLADRFF</sequence>
<feature type="domain" description="Amine oxidase" evidence="2">
    <location>
        <begin position="62"/>
        <end position="416"/>
    </location>
</feature>